<accession>A0A6B3NE65</accession>
<protein>
    <submittedName>
        <fullName evidence="1">Uncharacterized protein</fullName>
    </submittedName>
</protein>
<comment type="caution">
    <text evidence="1">The sequence shown here is derived from an EMBL/GenBank/DDBJ whole genome shotgun (WGS) entry which is preliminary data.</text>
</comment>
<sequence length="55" mass="6719">MVYFLFLKSFRREVFDSERNKNRVAWQEEFYAPGESVIGQRYPLQHEGSLRHQKL</sequence>
<proteinExistence type="predicted"/>
<reference evidence="1" key="1">
    <citation type="submission" date="2019-11" db="EMBL/GenBank/DDBJ databases">
        <title>Genomic insights into an expanded diversity of filamentous marine cyanobacteria reveals the extraordinary biosynthetic potential of Moorea and Okeania.</title>
        <authorList>
            <person name="Ferreira Leao T."/>
            <person name="Wang M."/>
            <person name="Moss N."/>
            <person name="Da Silva R."/>
            <person name="Sanders J."/>
            <person name="Nurk S."/>
            <person name="Gurevich A."/>
            <person name="Humphrey G."/>
            <person name="Reher R."/>
            <person name="Zhu Q."/>
            <person name="Belda-Ferre P."/>
            <person name="Glukhov E."/>
            <person name="Rex R."/>
            <person name="Dorrestein P.C."/>
            <person name="Knight R."/>
            <person name="Pevzner P."/>
            <person name="Gerwick W.H."/>
            <person name="Gerwick L."/>
        </authorList>
    </citation>
    <scope>NUCLEOTIDE SEQUENCE</scope>
    <source>
        <strain evidence="1">SIO1C4</strain>
    </source>
</reference>
<gene>
    <name evidence="1" type="ORF">F6J89_20215</name>
</gene>
<dbReference type="AlphaFoldDB" id="A0A6B3NE65"/>
<name>A0A6B3NE65_9CYAN</name>
<organism evidence="1">
    <name type="scientific">Symploca sp. SIO1C4</name>
    <dbReference type="NCBI Taxonomy" id="2607765"/>
    <lineage>
        <taxon>Bacteria</taxon>
        <taxon>Bacillati</taxon>
        <taxon>Cyanobacteriota</taxon>
        <taxon>Cyanophyceae</taxon>
        <taxon>Coleofasciculales</taxon>
        <taxon>Coleofasciculaceae</taxon>
        <taxon>Symploca</taxon>
    </lineage>
</organism>
<evidence type="ECO:0000313" key="1">
    <source>
        <dbReference type="EMBL" id="NER29877.1"/>
    </source>
</evidence>
<dbReference type="EMBL" id="JAAHFQ010000446">
    <property type="protein sequence ID" value="NER29877.1"/>
    <property type="molecule type" value="Genomic_DNA"/>
</dbReference>